<keyword evidence="14" id="KW-1185">Reference proteome</keyword>
<keyword evidence="5" id="KW-0862">Zinc</keyword>
<evidence type="ECO:0000256" key="5">
    <source>
        <dbReference type="ARBA" id="ARBA00022833"/>
    </source>
</evidence>
<proteinExistence type="predicted"/>
<comment type="subcellular location">
    <subcellularLocation>
        <location evidence="1">Nucleus</location>
    </subcellularLocation>
</comment>
<dbReference type="Proteomes" id="UP001324115">
    <property type="component" value="Unassembled WGS sequence"/>
</dbReference>
<feature type="region of interest" description="Disordered" evidence="11">
    <location>
        <begin position="1"/>
        <end position="47"/>
    </location>
</feature>
<dbReference type="GO" id="GO:0008270">
    <property type="term" value="F:zinc ion binding"/>
    <property type="evidence" value="ECO:0007669"/>
    <property type="project" value="UniProtKB-KW"/>
</dbReference>
<dbReference type="InterPro" id="IPR025525">
    <property type="entry name" value="hAT-like_transposase_RNase-H"/>
</dbReference>
<evidence type="ECO:0000256" key="10">
    <source>
        <dbReference type="PROSITE-ProRule" id="PRU00027"/>
    </source>
</evidence>
<evidence type="ECO:0000256" key="6">
    <source>
        <dbReference type="ARBA" id="ARBA00023015"/>
    </source>
</evidence>
<dbReference type="PANTHER" id="PTHR46481">
    <property type="entry name" value="ZINC FINGER BED DOMAIN-CONTAINING PROTEIN 4"/>
    <property type="match status" value="1"/>
</dbReference>
<evidence type="ECO:0000259" key="12">
    <source>
        <dbReference type="PROSITE" id="PS50808"/>
    </source>
</evidence>
<protein>
    <recommendedName>
        <fullName evidence="12">BED-type domain-containing protein</fullName>
    </recommendedName>
</protein>
<dbReference type="Pfam" id="PF05699">
    <property type="entry name" value="Dimer_Tnp_hAT"/>
    <property type="match status" value="1"/>
</dbReference>
<keyword evidence="4 10" id="KW-0863">Zinc-finger</keyword>
<dbReference type="EMBL" id="JAXUIC010000008">
    <property type="protein sequence ID" value="KAK4577494.1"/>
    <property type="molecule type" value="Genomic_DNA"/>
</dbReference>
<evidence type="ECO:0000256" key="4">
    <source>
        <dbReference type="ARBA" id="ARBA00022771"/>
    </source>
</evidence>
<dbReference type="PROSITE" id="PS50808">
    <property type="entry name" value="ZF_BED"/>
    <property type="match status" value="1"/>
</dbReference>
<evidence type="ECO:0000256" key="1">
    <source>
        <dbReference type="ARBA" id="ARBA00004123"/>
    </source>
</evidence>
<dbReference type="AlphaFoldDB" id="A0AAN7EQK5"/>
<feature type="domain" description="BED-type" evidence="12">
    <location>
        <begin position="50"/>
        <end position="106"/>
    </location>
</feature>
<keyword evidence="7" id="KW-0238">DNA-binding</keyword>
<evidence type="ECO:0000256" key="8">
    <source>
        <dbReference type="ARBA" id="ARBA00023163"/>
    </source>
</evidence>
<evidence type="ECO:0000256" key="3">
    <source>
        <dbReference type="ARBA" id="ARBA00022723"/>
    </source>
</evidence>
<keyword evidence="8" id="KW-0804">Transcription</keyword>
<dbReference type="SMART" id="SM00614">
    <property type="entry name" value="ZnF_BED"/>
    <property type="match status" value="1"/>
</dbReference>
<evidence type="ECO:0000256" key="2">
    <source>
        <dbReference type="ARBA" id="ARBA00011738"/>
    </source>
</evidence>
<keyword evidence="3" id="KW-0479">Metal-binding</keyword>
<name>A0AAN7EQK5_QUERU</name>
<comment type="subunit">
    <text evidence="2">Homodimer.</text>
</comment>
<reference evidence="13 14" key="1">
    <citation type="journal article" date="2023" name="G3 (Bethesda)">
        <title>A haplotype-resolved chromosome-scale genome for Quercus rubra L. provides insights into the genetics of adaptive traits for red oak species.</title>
        <authorList>
            <person name="Kapoor B."/>
            <person name="Jenkins J."/>
            <person name="Schmutz J."/>
            <person name="Zhebentyayeva T."/>
            <person name="Kuelheim C."/>
            <person name="Coggeshall M."/>
            <person name="Heim C."/>
            <person name="Lasky J.R."/>
            <person name="Leites L."/>
            <person name="Islam-Faridi N."/>
            <person name="Romero-Severson J."/>
            <person name="DeLeo V.L."/>
            <person name="Lucas S.M."/>
            <person name="Lazic D."/>
            <person name="Gailing O."/>
            <person name="Carlson J."/>
            <person name="Staton M."/>
        </authorList>
    </citation>
    <scope>NUCLEOTIDE SEQUENCE [LARGE SCALE GENOMIC DNA]</scope>
    <source>
        <strain evidence="13">Pseudo-F2</strain>
    </source>
</reference>
<comment type="caution">
    <text evidence="13">The sequence shown here is derived from an EMBL/GenBank/DDBJ whole genome shotgun (WGS) entry which is preliminary data.</text>
</comment>
<accession>A0AAN7EQK5</accession>
<evidence type="ECO:0000313" key="13">
    <source>
        <dbReference type="EMBL" id="KAK4577494.1"/>
    </source>
</evidence>
<gene>
    <name evidence="13" type="ORF">RGQ29_027847</name>
</gene>
<evidence type="ECO:0000256" key="9">
    <source>
        <dbReference type="ARBA" id="ARBA00023242"/>
    </source>
</evidence>
<evidence type="ECO:0000313" key="14">
    <source>
        <dbReference type="Proteomes" id="UP001324115"/>
    </source>
</evidence>
<dbReference type="GO" id="GO:0003677">
    <property type="term" value="F:DNA binding"/>
    <property type="evidence" value="ECO:0007669"/>
    <property type="project" value="UniProtKB-KW"/>
</dbReference>
<dbReference type="Pfam" id="PF14372">
    <property type="entry name" value="hAT-like_RNase-H"/>
    <property type="match status" value="1"/>
</dbReference>
<evidence type="ECO:0000256" key="11">
    <source>
        <dbReference type="SAM" id="MobiDB-lite"/>
    </source>
</evidence>
<dbReference type="SUPFAM" id="SSF53098">
    <property type="entry name" value="Ribonuclease H-like"/>
    <property type="match status" value="1"/>
</dbReference>
<dbReference type="GO" id="GO:0046983">
    <property type="term" value="F:protein dimerization activity"/>
    <property type="evidence" value="ECO:0007669"/>
    <property type="project" value="InterPro"/>
</dbReference>
<keyword evidence="9" id="KW-0539">Nucleus</keyword>
<dbReference type="GO" id="GO:0005634">
    <property type="term" value="C:nucleus"/>
    <property type="evidence" value="ECO:0007669"/>
    <property type="project" value="UniProtKB-SubCell"/>
</dbReference>
<keyword evidence="6" id="KW-0805">Transcription regulation</keyword>
<dbReference type="InterPro" id="IPR003656">
    <property type="entry name" value="Znf_BED"/>
</dbReference>
<evidence type="ECO:0000256" key="7">
    <source>
        <dbReference type="ARBA" id="ARBA00023125"/>
    </source>
</evidence>
<organism evidence="13 14">
    <name type="scientific">Quercus rubra</name>
    <name type="common">Northern red oak</name>
    <name type="synonym">Quercus borealis</name>
    <dbReference type="NCBI Taxonomy" id="3512"/>
    <lineage>
        <taxon>Eukaryota</taxon>
        <taxon>Viridiplantae</taxon>
        <taxon>Streptophyta</taxon>
        <taxon>Embryophyta</taxon>
        <taxon>Tracheophyta</taxon>
        <taxon>Spermatophyta</taxon>
        <taxon>Magnoliopsida</taxon>
        <taxon>eudicotyledons</taxon>
        <taxon>Gunneridae</taxon>
        <taxon>Pentapetalae</taxon>
        <taxon>rosids</taxon>
        <taxon>fabids</taxon>
        <taxon>Fagales</taxon>
        <taxon>Fagaceae</taxon>
        <taxon>Quercus</taxon>
    </lineage>
</organism>
<dbReference type="InterPro" id="IPR052035">
    <property type="entry name" value="ZnF_BED_domain_contain"/>
</dbReference>
<dbReference type="PANTHER" id="PTHR46481:SF8">
    <property type="entry name" value="ZINC FINGER BED DOMAIN-CONTAINING PROTEIN RICESLEEPER 1-LIKE"/>
    <property type="match status" value="1"/>
</dbReference>
<feature type="compositionally biased region" description="Polar residues" evidence="11">
    <location>
        <begin position="7"/>
        <end position="18"/>
    </location>
</feature>
<dbReference type="InterPro" id="IPR008906">
    <property type="entry name" value="HATC_C_dom"/>
</dbReference>
<dbReference type="SUPFAM" id="SSF140996">
    <property type="entry name" value="Hermes dimerisation domain"/>
    <property type="match status" value="1"/>
</dbReference>
<dbReference type="Pfam" id="PF02892">
    <property type="entry name" value="zf-BED"/>
    <property type="match status" value="1"/>
</dbReference>
<sequence length="670" mass="75981">MKPSSDAPLSQTTPTTQAEPVAQAVPTATPTNAKVPPLPPKDKGKVCNNRKKSISWDNFEKVDIGYGHFKVVCNYCQKTYLADSKGHGTTNLLNHTPVCVKNPNRVTLKEQQTLAFEPKKEREEGFQLVPTAFTVEAARKALAKMVIIDELPFRFVEGYGFQRYSTTLQPKLRIRDIPSRQTVARDVIGIYGVERDKLRGALKGRRVCLTTDTWTSIQNMCYMSLTGHFIDDDWKLHKRILNFCQVEDHKGETIGRKIEMCLLDNASSNGATIKFLENVTKNWEGTVLEHEFLHLRCCAHILNLIVGDGMREIDASIAKVREAVRYVKSSLNRNQTFVGFVERLSIESKSLLCLNVPTRWNSTYLMLETAQKFMKVFIRMDYEDDSYSSYFMNKENSGGMGSPSGIDFQNYRTFEGFLKLFYKATKKFSGSLYVTANTFFDEMFVIQENISHLSKSENHVLKNMAIKMESKFDKKKLRFLKFCFSEIYGNEVVNVMVELVRGSLVKLYDYYSRVDSSNVQVPSGSERTHIGESIGCSDPYAMVNSRFDCLLEAKQSIGCSNEIDKYLDENCESRRGDVKFEILGWWKANSNKYQVLSKLAKDVLAVPVSTVAFESAFSIGGRILDPFRSSLSPLMVQNLVCVQDWLQALVKSGSVPNPIRPDPWTALLIT</sequence>
<dbReference type="InterPro" id="IPR012337">
    <property type="entry name" value="RNaseH-like_sf"/>
</dbReference>